<dbReference type="InterPro" id="IPR011050">
    <property type="entry name" value="Pectin_lyase_fold/virulence"/>
</dbReference>
<dbReference type="EMBL" id="CM000881">
    <property type="protein sequence ID" value="KQK05091.1"/>
    <property type="molecule type" value="Genomic_DNA"/>
</dbReference>
<proteinExistence type="inferred from homology"/>
<evidence type="ECO:0000313" key="11">
    <source>
        <dbReference type="EnsemblPlants" id="KQK05091"/>
    </source>
</evidence>
<sequence>MALRARTTPLLPAALAVAFLLSSAAEARVLLTLDDFGAVGDGIANDTQLASYSPTLASPSMEAALSPSSSFWFLISSPGVRRGLERGMRHGRQHVPQRPRRQVLPDLARHARRPLPRRNQAPGTSALQFPASVVCFLTDSTVNQAAPKAVHFEGCEDVSVMGITVQNSPRQHLAFTRYYNVKANYLQVTAPEGSPGTVGVLLASSTNVHVMDDLFSVGGDCVSIVGNCTDVRLRSVSCGPGAGRISSQFCNLISICL</sequence>
<dbReference type="GO" id="GO:0071555">
    <property type="term" value="P:cell wall organization"/>
    <property type="evidence" value="ECO:0007669"/>
    <property type="project" value="UniProtKB-KW"/>
</dbReference>
<keyword evidence="4" id="KW-0964">Secreted</keyword>
<evidence type="ECO:0000313" key="10">
    <source>
        <dbReference type="EMBL" id="KQK05091.1"/>
    </source>
</evidence>
<evidence type="ECO:0000256" key="7">
    <source>
        <dbReference type="ARBA" id="ARBA00023316"/>
    </source>
</evidence>
<evidence type="ECO:0000256" key="9">
    <source>
        <dbReference type="SAM" id="SignalP"/>
    </source>
</evidence>
<keyword evidence="6 8" id="KW-0326">Glycosidase</keyword>
<dbReference type="GO" id="GO:0005975">
    <property type="term" value="P:carbohydrate metabolic process"/>
    <property type="evidence" value="ECO:0007669"/>
    <property type="project" value="InterPro"/>
</dbReference>
<comment type="subcellular location">
    <subcellularLocation>
        <location evidence="1">Secreted</location>
        <location evidence="1">Cell wall</location>
    </subcellularLocation>
</comment>
<dbReference type="OrthoDB" id="187139at2759"/>
<dbReference type="InterPro" id="IPR000743">
    <property type="entry name" value="Glyco_hydro_28"/>
</dbReference>
<dbReference type="AlphaFoldDB" id="A0A0Q3IGP4"/>
<protein>
    <submittedName>
        <fullName evidence="10 11">Uncharacterized protein</fullName>
    </submittedName>
</protein>
<reference evidence="11" key="3">
    <citation type="submission" date="2018-08" db="UniProtKB">
        <authorList>
            <consortium name="EnsemblPlants"/>
        </authorList>
    </citation>
    <scope>IDENTIFICATION</scope>
    <source>
        <strain evidence="11">cv. Bd21</strain>
    </source>
</reference>
<keyword evidence="3" id="KW-0134">Cell wall</keyword>
<keyword evidence="7" id="KW-0961">Cell wall biogenesis/degradation</keyword>
<evidence type="ECO:0000256" key="2">
    <source>
        <dbReference type="ARBA" id="ARBA00008834"/>
    </source>
</evidence>
<feature type="chain" id="PRO_5033724804" evidence="9">
    <location>
        <begin position="28"/>
        <end position="257"/>
    </location>
</feature>
<keyword evidence="5 8" id="KW-0378">Hydrolase</keyword>
<dbReference type="GO" id="GO:0004650">
    <property type="term" value="F:polygalacturonase activity"/>
    <property type="evidence" value="ECO:0007669"/>
    <property type="project" value="InterPro"/>
</dbReference>
<organism evidence="10">
    <name type="scientific">Brachypodium distachyon</name>
    <name type="common">Purple false brome</name>
    <name type="synonym">Trachynia distachya</name>
    <dbReference type="NCBI Taxonomy" id="15368"/>
    <lineage>
        <taxon>Eukaryota</taxon>
        <taxon>Viridiplantae</taxon>
        <taxon>Streptophyta</taxon>
        <taxon>Embryophyta</taxon>
        <taxon>Tracheophyta</taxon>
        <taxon>Spermatophyta</taxon>
        <taxon>Magnoliopsida</taxon>
        <taxon>Liliopsida</taxon>
        <taxon>Poales</taxon>
        <taxon>Poaceae</taxon>
        <taxon>BOP clade</taxon>
        <taxon>Pooideae</taxon>
        <taxon>Stipodae</taxon>
        <taxon>Brachypodieae</taxon>
        <taxon>Brachypodium</taxon>
    </lineage>
</organism>
<reference evidence="10" key="2">
    <citation type="submission" date="2017-06" db="EMBL/GenBank/DDBJ databases">
        <title>WGS assembly of Brachypodium distachyon.</title>
        <authorList>
            <consortium name="The International Brachypodium Initiative"/>
            <person name="Lucas S."/>
            <person name="Harmon-Smith M."/>
            <person name="Lail K."/>
            <person name="Tice H."/>
            <person name="Grimwood J."/>
            <person name="Bruce D."/>
            <person name="Barry K."/>
            <person name="Shu S."/>
            <person name="Lindquist E."/>
            <person name="Wang M."/>
            <person name="Pitluck S."/>
            <person name="Vogel J.P."/>
            <person name="Garvin D.F."/>
            <person name="Mockler T.C."/>
            <person name="Schmutz J."/>
            <person name="Rokhsar D."/>
            <person name="Bevan M.W."/>
        </authorList>
    </citation>
    <scope>NUCLEOTIDE SEQUENCE</scope>
    <source>
        <strain evidence="10">Bd21</strain>
    </source>
</reference>
<accession>A0A0Q3IGP4</accession>
<dbReference type="Proteomes" id="UP000008810">
    <property type="component" value="Chromosome 2"/>
</dbReference>
<dbReference type="InterPro" id="IPR012334">
    <property type="entry name" value="Pectin_lyas_fold"/>
</dbReference>
<evidence type="ECO:0000256" key="5">
    <source>
        <dbReference type="ARBA" id="ARBA00022801"/>
    </source>
</evidence>
<dbReference type="ExpressionAtlas" id="A0A0Q3IGP4">
    <property type="expression patterns" value="baseline"/>
</dbReference>
<dbReference type="Gene3D" id="2.160.20.10">
    <property type="entry name" value="Single-stranded right-handed beta-helix, Pectin lyase-like"/>
    <property type="match status" value="1"/>
</dbReference>
<evidence type="ECO:0000256" key="8">
    <source>
        <dbReference type="RuleBase" id="RU361169"/>
    </source>
</evidence>
<name>A0A0Q3IGP4_BRADI</name>
<dbReference type="PANTHER" id="PTHR31375">
    <property type="match status" value="1"/>
</dbReference>
<dbReference type="Gramene" id="KQK05091">
    <property type="protein sequence ID" value="KQK05091"/>
    <property type="gene ID" value="BRADI_2g17918v3"/>
</dbReference>
<evidence type="ECO:0000313" key="12">
    <source>
        <dbReference type="Proteomes" id="UP000008810"/>
    </source>
</evidence>
<reference evidence="10 11" key="1">
    <citation type="journal article" date="2010" name="Nature">
        <title>Genome sequencing and analysis of the model grass Brachypodium distachyon.</title>
        <authorList>
            <consortium name="International Brachypodium Initiative"/>
        </authorList>
    </citation>
    <scope>NUCLEOTIDE SEQUENCE [LARGE SCALE GENOMIC DNA]</scope>
    <source>
        <strain evidence="10 11">Bd21</strain>
    </source>
</reference>
<dbReference type="InParanoid" id="A0A0Q3IGP4"/>
<dbReference type="SUPFAM" id="SSF51126">
    <property type="entry name" value="Pectin lyase-like"/>
    <property type="match status" value="1"/>
</dbReference>
<keyword evidence="9" id="KW-0732">Signal</keyword>
<gene>
    <name evidence="10" type="ORF">BRADI_2g17918v3</name>
</gene>
<evidence type="ECO:0000256" key="6">
    <source>
        <dbReference type="ARBA" id="ARBA00023295"/>
    </source>
</evidence>
<dbReference type="Pfam" id="PF00295">
    <property type="entry name" value="Glyco_hydro_28"/>
    <property type="match status" value="1"/>
</dbReference>
<comment type="similarity">
    <text evidence="2 8">Belongs to the glycosyl hydrolase 28 family.</text>
</comment>
<dbReference type="EnsemblPlants" id="KQK05091">
    <property type="protein sequence ID" value="KQK05091"/>
    <property type="gene ID" value="BRADI_2g17918v3"/>
</dbReference>
<evidence type="ECO:0000256" key="3">
    <source>
        <dbReference type="ARBA" id="ARBA00022512"/>
    </source>
</evidence>
<feature type="signal peptide" evidence="9">
    <location>
        <begin position="1"/>
        <end position="27"/>
    </location>
</feature>
<keyword evidence="12" id="KW-1185">Reference proteome</keyword>
<evidence type="ECO:0000256" key="4">
    <source>
        <dbReference type="ARBA" id="ARBA00022525"/>
    </source>
</evidence>
<evidence type="ECO:0000256" key="1">
    <source>
        <dbReference type="ARBA" id="ARBA00004191"/>
    </source>
</evidence>